<gene>
    <name evidence="1" type="ORF">GBAR_LOCUS12388</name>
</gene>
<keyword evidence="2" id="KW-1185">Reference proteome</keyword>
<proteinExistence type="predicted"/>
<evidence type="ECO:0000313" key="2">
    <source>
        <dbReference type="Proteomes" id="UP001174909"/>
    </source>
</evidence>
<dbReference type="Proteomes" id="UP001174909">
    <property type="component" value="Unassembled WGS sequence"/>
</dbReference>
<dbReference type="InterPro" id="IPR051082">
    <property type="entry name" value="Pentapeptide-BTB/POZ_domain"/>
</dbReference>
<protein>
    <submittedName>
        <fullName evidence="1">Uncharacterized protein in mobD 3'region</fullName>
    </submittedName>
</protein>
<evidence type="ECO:0000313" key="1">
    <source>
        <dbReference type="EMBL" id="CAI8020761.1"/>
    </source>
</evidence>
<dbReference type="Pfam" id="PF00805">
    <property type="entry name" value="Pentapeptide"/>
    <property type="match status" value="5"/>
</dbReference>
<dbReference type="PANTHER" id="PTHR14136">
    <property type="entry name" value="BTB_POZ DOMAIN-CONTAINING PROTEIN KCTD9"/>
    <property type="match status" value="1"/>
</dbReference>
<dbReference type="Gene3D" id="2.160.20.80">
    <property type="entry name" value="E3 ubiquitin-protein ligase SopA"/>
    <property type="match status" value="3"/>
</dbReference>
<dbReference type="InterPro" id="IPR001646">
    <property type="entry name" value="5peptide_repeat"/>
</dbReference>
<dbReference type="EMBL" id="CASHTH010001846">
    <property type="protein sequence ID" value="CAI8020761.1"/>
    <property type="molecule type" value="Genomic_DNA"/>
</dbReference>
<name>A0AA35S210_GEOBA</name>
<organism evidence="1 2">
    <name type="scientific">Geodia barretti</name>
    <name type="common">Barrett's horny sponge</name>
    <dbReference type="NCBI Taxonomy" id="519541"/>
    <lineage>
        <taxon>Eukaryota</taxon>
        <taxon>Metazoa</taxon>
        <taxon>Porifera</taxon>
        <taxon>Demospongiae</taxon>
        <taxon>Heteroscleromorpha</taxon>
        <taxon>Tetractinellida</taxon>
        <taxon>Astrophorina</taxon>
        <taxon>Geodiidae</taxon>
        <taxon>Geodia</taxon>
    </lineage>
</organism>
<accession>A0AA35S210</accession>
<dbReference type="AlphaFoldDB" id="A0AA35S210"/>
<dbReference type="PANTHER" id="PTHR14136:SF17">
    <property type="entry name" value="BTB_POZ DOMAIN-CONTAINING PROTEIN KCTD9"/>
    <property type="match status" value="1"/>
</dbReference>
<reference evidence="1" key="1">
    <citation type="submission" date="2023-03" db="EMBL/GenBank/DDBJ databases">
        <authorList>
            <person name="Steffen K."/>
            <person name="Cardenas P."/>
        </authorList>
    </citation>
    <scope>NUCLEOTIDE SEQUENCE</scope>
</reference>
<dbReference type="SUPFAM" id="SSF141571">
    <property type="entry name" value="Pentapeptide repeat-like"/>
    <property type="match status" value="2"/>
</dbReference>
<sequence length="767" mass="82378">MITPPGEKCGLANGSLPIPSEVIHRTFPRVAAPAPDPVPVPSGAWKPLEAPIQNAIVLVDSRFVLADCRGPVGGLGFRPEQPGFPSRHLSIQAAIPVSRLPKQGPVLLVLLLWPLTVGSSEAPGPDPVREEGRPAVRKIQGDLAGLASPAASGGGWNIAQASAPPESAGETPQFRYRGEQGCTDEGGVQGFNPDFRGECGDLRQADLSKADLQGSNLSGANLAGAILTDTNLQEAILVGARLTEATLTRTDLREADLTRADLTAAHVSGAQLKGAKLNGANLSEAVIRNTDLRGVEFEQALFARVILFGVNLSGVDLSNLNWEGVEVSSSNLSEAVLTGLNFQNGFSDNADFLKADLRQADFTKAEMYRANFMGANLQGAVLSQSLLAQANLTGAQLEQADLSQADLTQADLSDASLAEANLKNAVLDEALLTGADLQNADLSGASLSGSDLKEANLRGANLTGAVVGDEGRILATGNPDAPLLRPTEVAGAACDKATQLPDKLLCKKQALEFVASARVVKVSRKRPRRVARKASDLLAPGTRPTSKNWPLFLKTVRAKTFDYQRNLPEFVCNQSTRRYRQIGRGGWRQEEYLAHELSYHGKQKHYKNVGASSAPPQTAGEFGPAIAELFSPESQATLELERLEKINGREVARVRFSVPVEHSKRTLRVSDKTSVTYGYEGHCWIDLKDFQAYELTIDYKRIGIGKRSYYLPTRMQETVRTSFIGNRNLALIAPAAGPGSPVQSRNFDALSTRFVTLFGKYRDYAAE</sequence>
<comment type="caution">
    <text evidence="1">The sequence shown here is derived from an EMBL/GenBank/DDBJ whole genome shotgun (WGS) entry which is preliminary data.</text>
</comment>